<evidence type="ECO:0000256" key="4">
    <source>
        <dbReference type="SAM" id="SignalP"/>
    </source>
</evidence>
<dbReference type="PANTHER" id="PTHR32444">
    <property type="entry name" value="BULB-TYPE LECTIN DOMAIN-CONTAINING PROTEIN"/>
    <property type="match status" value="1"/>
</dbReference>
<dbReference type="Gene3D" id="2.90.10.10">
    <property type="entry name" value="Bulb-type lectin domain"/>
    <property type="match status" value="1"/>
</dbReference>
<proteinExistence type="predicted"/>
<keyword evidence="3" id="KW-0325">Glycoprotein</keyword>
<evidence type="ECO:0000259" key="5">
    <source>
        <dbReference type="PROSITE" id="PS50927"/>
    </source>
</evidence>
<dbReference type="InterPro" id="IPR001480">
    <property type="entry name" value="Bulb-type_lectin_dom"/>
</dbReference>
<comment type="caution">
    <text evidence="6">The sequence shown here is derived from an EMBL/GenBank/DDBJ whole genome shotgun (WGS) entry which is preliminary data.</text>
</comment>
<name>A0AAW0IXR6_QUESU</name>
<evidence type="ECO:0000256" key="2">
    <source>
        <dbReference type="ARBA" id="ARBA00023157"/>
    </source>
</evidence>
<accession>A0AAW0IXR6</accession>
<dbReference type="PROSITE" id="PS50927">
    <property type="entry name" value="BULB_LECTIN"/>
    <property type="match status" value="1"/>
</dbReference>
<dbReference type="PANTHER" id="PTHR32444:SF128">
    <property type="entry name" value="CURCULIN-LIKE (MANNOSE-BINDING) LECTIN FAMILY PROTEIN"/>
    <property type="match status" value="1"/>
</dbReference>
<dbReference type="EMBL" id="PKMF04000795">
    <property type="protein sequence ID" value="KAK7819160.1"/>
    <property type="molecule type" value="Genomic_DNA"/>
</dbReference>
<evidence type="ECO:0000256" key="3">
    <source>
        <dbReference type="ARBA" id="ARBA00023180"/>
    </source>
</evidence>
<dbReference type="InterPro" id="IPR036426">
    <property type="entry name" value="Bulb-type_lectin_dom_sf"/>
</dbReference>
<keyword evidence="7" id="KW-1185">Reference proteome</keyword>
<dbReference type="Proteomes" id="UP000237347">
    <property type="component" value="Unassembled WGS sequence"/>
</dbReference>
<evidence type="ECO:0000256" key="1">
    <source>
        <dbReference type="ARBA" id="ARBA00022729"/>
    </source>
</evidence>
<gene>
    <name evidence="6" type="primary">CES101_12</name>
    <name evidence="6" type="ORF">CFP56_040639</name>
</gene>
<evidence type="ECO:0000313" key="7">
    <source>
        <dbReference type="Proteomes" id="UP000237347"/>
    </source>
</evidence>
<organism evidence="6 7">
    <name type="scientific">Quercus suber</name>
    <name type="common">Cork oak</name>
    <dbReference type="NCBI Taxonomy" id="58331"/>
    <lineage>
        <taxon>Eukaryota</taxon>
        <taxon>Viridiplantae</taxon>
        <taxon>Streptophyta</taxon>
        <taxon>Embryophyta</taxon>
        <taxon>Tracheophyta</taxon>
        <taxon>Spermatophyta</taxon>
        <taxon>Magnoliopsida</taxon>
        <taxon>eudicotyledons</taxon>
        <taxon>Gunneridae</taxon>
        <taxon>Pentapetalae</taxon>
        <taxon>rosids</taxon>
        <taxon>fabids</taxon>
        <taxon>Fagales</taxon>
        <taxon>Fagaceae</taxon>
        <taxon>Quercus</taxon>
    </lineage>
</organism>
<feature type="domain" description="Bulb-type lectin" evidence="5">
    <location>
        <begin position="25"/>
        <end position="99"/>
    </location>
</feature>
<evidence type="ECO:0000313" key="6">
    <source>
        <dbReference type="EMBL" id="KAK7819160.1"/>
    </source>
</evidence>
<dbReference type="GO" id="GO:0016301">
    <property type="term" value="F:kinase activity"/>
    <property type="evidence" value="ECO:0007669"/>
    <property type="project" value="UniProtKB-KW"/>
</dbReference>
<dbReference type="AlphaFoldDB" id="A0AAW0IXR6"/>
<keyword evidence="1 4" id="KW-0732">Signal</keyword>
<keyword evidence="2" id="KW-1015">Disulfide bond</keyword>
<protein>
    <submittedName>
        <fullName evidence="6">G-type lectin s-receptor-like serine/threonine-protein kinase ces101</fullName>
    </submittedName>
</protein>
<feature type="signal peptide" evidence="4">
    <location>
        <begin position="1"/>
        <end position="24"/>
    </location>
</feature>
<reference evidence="6 7" key="1">
    <citation type="journal article" date="2018" name="Sci. Data">
        <title>The draft genome sequence of cork oak.</title>
        <authorList>
            <person name="Ramos A.M."/>
            <person name="Usie A."/>
            <person name="Barbosa P."/>
            <person name="Barros P.M."/>
            <person name="Capote T."/>
            <person name="Chaves I."/>
            <person name="Simoes F."/>
            <person name="Abreu I."/>
            <person name="Carrasquinho I."/>
            <person name="Faro C."/>
            <person name="Guimaraes J.B."/>
            <person name="Mendonca D."/>
            <person name="Nobrega F."/>
            <person name="Rodrigues L."/>
            <person name="Saibo N.J.M."/>
            <person name="Varela M.C."/>
            <person name="Egas C."/>
            <person name="Matos J."/>
            <person name="Miguel C.M."/>
            <person name="Oliveira M.M."/>
            <person name="Ricardo C.P."/>
            <person name="Goncalves S."/>
        </authorList>
    </citation>
    <scope>NUCLEOTIDE SEQUENCE [LARGE SCALE GENOMIC DNA]</scope>
    <source>
        <strain evidence="7">cv. HL8</strain>
    </source>
</reference>
<sequence>MASKSQKLMLGFVCLLLFLGPSSQLDRLLQGQELKDGDELVSAQGIFTLGFFKLTRNNYYLGIWLNDNYTRLQNLVWVANRDAPIFNNSKVLPLMIMGT</sequence>
<feature type="chain" id="PRO_5043799456" evidence="4">
    <location>
        <begin position="25"/>
        <end position="99"/>
    </location>
</feature>